<gene>
    <name evidence="3" type="ORF">SOIL9_29210</name>
</gene>
<dbReference type="SUPFAM" id="SSF56801">
    <property type="entry name" value="Acetyl-CoA synthetase-like"/>
    <property type="match status" value="1"/>
</dbReference>
<dbReference type="EMBL" id="LR593886">
    <property type="protein sequence ID" value="VTR94793.1"/>
    <property type="molecule type" value="Genomic_DNA"/>
</dbReference>
<protein>
    <recommendedName>
        <fullName evidence="5">AMP-dependent synthetase/ligase domain-containing protein</fullName>
    </recommendedName>
</protein>
<dbReference type="RefSeq" id="WP_162669285.1">
    <property type="nucleotide sequence ID" value="NZ_LR593886.1"/>
</dbReference>
<evidence type="ECO:0000313" key="4">
    <source>
        <dbReference type="Proteomes" id="UP000464178"/>
    </source>
</evidence>
<dbReference type="PANTHER" id="PTHR43845:SF1">
    <property type="entry name" value="BLR5969 PROTEIN"/>
    <property type="match status" value="1"/>
</dbReference>
<dbReference type="Proteomes" id="UP000464178">
    <property type="component" value="Chromosome"/>
</dbReference>
<organism evidence="3 4">
    <name type="scientific">Gemmata massiliana</name>
    <dbReference type="NCBI Taxonomy" id="1210884"/>
    <lineage>
        <taxon>Bacteria</taxon>
        <taxon>Pseudomonadati</taxon>
        <taxon>Planctomycetota</taxon>
        <taxon>Planctomycetia</taxon>
        <taxon>Gemmatales</taxon>
        <taxon>Gemmataceae</taxon>
        <taxon>Gemmata</taxon>
    </lineage>
</organism>
<dbReference type="Pfam" id="PF00501">
    <property type="entry name" value="AMP-binding"/>
    <property type="match status" value="1"/>
</dbReference>
<evidence type="ECO:0000259" key="1">
    <source>
        <dbReference type="Pfam" id="PF00501"/>
    </source>
</evidence>
<dbReference type="PANTHER" id="PTHR43845">
    <property type="entry name" value="BLR5969 PROTEIN"/>
    <property type="match status" value="1"/>
</dbReference>
<keyword evidence="4" id="KW-1185">Reference proteome</keyword>
<proteinExistence type="predicted"/>
<dbReference type="InterPro" id="IPR045851">
    <property type="entry name" value="AMP-bd_C_sf"/>
</dbReference>
<dbReference type="Gene3D" id="3.30.300.30">
    <property type="match status" value="1"/>
</dbReference>
<name>A0A6P2D0Z7_9BACT</name>
<dbReference type="InterPro" id="IPR028154">
    <property type="entry name" value="AMP-dep_Lig_C"/>
</dbReference>
<keyword evidence="3" id="KW-0436">Ligase</keyword>
<dbReference type="InterPro" id="IPR042099">
    <property type="entry name" value="ANL_N_sf"/>
</dbReference>
<sequence>MPTVPLDTPADQLRSAQLAAVRRLLAAVIPGNPFYARKFSGRDPREVDSMEAFARLPFTTKAELTANQAEYPPYGSNLTFPIEHYTRFHQTSGTTTGRPLHWLDTLESWEWLIGCWHTNFALFGLTQKDRLFFPFSFGPFLGFWSAFEAASRAGFLTMPGGGMTSTGRLRFLLEHRCTVLFATPTYALHLAELAAKEGVDLANSAVRAIVVAGEPGGNIPATRQRLEAVWGARVFDHYGMTEMGPTAVEAAGRPGEMYLLECDYLAEVVNSRTGLPVAEGESGELVLTNLGRMGSPLIRYRTGDMVRVATSPDPTGRSWRRLDGGILGRADDMLHVRGNNLYPSAIEAIVRRFPAVAEYRIHVDHTNPLADLRLEVEPASGDGNSLADNIGRAIRDELFFRVDVTAAAPGSLPRFEMKAARIVRTAR</sequence>
<dbReference type="Gene3D" id="3.40.50.12780">
    <property type="entry name" value="N-terminal domain of ligase-like"/>
    <property type="match status" value="1"/>
</dbReference>
<dbReference type="AlphaFoldDB" id="A0A6P2D0Z7"/>
<dbReference type="GO" id="GO:0016874">
    <property type="term" value="F:ligase activity"/>
    <property type="evidence" value="ECO:0007669"/>
    <property type="project" value="UniProtKB-KW"/>
</dbReference>
<accession>A0A6P2D0Z7</accession>
<evidence type="ECO:0008006" key="5">
    <source>
        <dbReference type="Google" id="ProtNLM"/>
    </source>
</evidence>
<feature type="domain" description="AMP-dependent ligase C-terminal" evidence="2">
    <location>
        <begin position="338"/>
        <end position="423"/>
    </location>
</feature>
<feature type="domain" description="AMP-dependent synthetase/ligase" evidence="1">
    <location>
        <begin position="96"/>
        <end position="288"/>
    </location>
</feature>
<dbReference type="InterPro" id="IPR000873">
    <property type="entry name" value="AMP-dep_synth/lig_dom"/>
</dbReference>
<dbReference type="Pfam" id="PF14535">
    <property type="entry name" value="AMP-binding_C_2"/>
    <property type="match status" value="1"/>
</dbReference>
<evidence type="ECO:0000313" key="3">
    <source>
        <dbReference type="EMBL" id="VTR94793.1"/>
    </source>
</evidence>
<dbReference type="KEGG" id="gms:SOIL9_29210"/>
<evidence type="ECO:0000259" key="2">
    <source>
        <dbReference type="Pfam" id="PF14535"/>
    </source>
</evidence>
<reference evidence="3 4" key="1">
    <citation type="submission" date="2019-05" db="EMBL/GenBank/DDBJ databases">
        <authorList>
            <consortium name="Science for Life Laboratories"/>
        </authorList>
    </citation>
    <scope>NUCLEOTIDE SEQUENCE [LARGE SCALE GENOMIC DNA]</scope>
    <source>
        <strain evidence="3">Soil9</strain>
    </source>
</reference>